<dbReference type="EMBL" id="KV878592">
    <property type="protein sequence ID" value="OJJ55712.1"/>
    <property type="molecule type" value="Genomic_DNA"/>
</dbReference>
<evidence type="ECO:0000313" key="4">
    <source>
        <dbReference type="Proteomes" id="UP000184356"/>
    </source>
</evidence>
<reference evidence="4" key="1">
    <citation type="journal article" date="2017" name="Genome Biol.">
        <title>Comparative genomics reveals high biological diversity and specific adaptations in the industrially and medically important fungal genus Aspergillus.</title>
        <authorList>
            <person name="de Vries R.P."/>
            <person name="Riley R."/>
            <person name="Wiebenga A."/>
            <person name="Aguilar-Osorio G."/>
            <person name="Amillis S."/>
            <person name="Uchima C.A."/>
            <person name="Anderluh G."/>
            <person name="Asadollahi M."/>
            <person name="Askin M."/>
            <person name="Barry K."/>
            <person name="Battaglia E."/>
            <person name="Bayram O."/>
            <person name="Benocci T."/>
            <person name="Braus-Stromeyer S.A."/>
            <person name="Caldana C."/>
            <person name="Canovas D."/>
            <person name="Cerqueira G.C."/>
            <person name="Chen F."/>
            <person name="Chen W."/>
            <person name="Choi C."/>
            <person name="Clum A."/>
            <person name="Dos Santos R.A."/>
            <person name="Damasio A.R."/>
            <person name="Diallinas G."/>
            <person name="Emri T."/>
            <person name="Fekete E."/>
            <person name="Flipphi M."/>
            <person name="Freyberg S."/>
            <person name="Gallo A."/>
            <person name="Gournas C."/>
            <person name="Habgood R."/>
            <person name="Hainaut M."/>
            <person name="Harispe M.L."/>
            <person name="Henrissat B."/>
            <person name="Hilden K.S."/>
            <person name="Hope R."/>
            <person name="Hossain A."/>
            <person name="Karabika E."/>
            <person name="Karaffa L."/>
            <person name="Karanyi Z."/>
            <person name="Krasevec N."/>
            <person name="Kuo A."/>
            <person name="Kusch H."/>
            <person name="LaButti K."/>
            <person name="Lagendijk E.L."/>
            <person name="Lapidus A."/>
            <person name="Levasseur A."/>
            <person name="Lindquist E."/>
            <person name="Lipzen A."/>
            <person name="Logrieco A.F."/>
            <person name="MacCabe A."/>
            <person name="Maekelae M.R."/>
            <person name="Malavazi I."/>
            <person name="Melin P."/>
            <person name="Meyer V."/>
            <person name="Mielnichuk N."/>
            <person name="Miskei M."/>
            <person name="Molnar A.P."/>
            <person name="Mule G."/>
            <person name="Ngan C.Y."/>
            <person name="Orejas M."/>
            <person name="Orosz E."/>
            <person name="Ouedraogo J.P."/>
            <person name="Overkamp K.M."/>
            <person name="Park H.-S."/>
            <person name="Perrone G."/>
            <person name="Piumi F."/>
            <person name="Punt P.J."/>
            <person name="Ram A.F."/>
            <person name="Ramon A."/>
            <person name="Rauscher S."/>
            <person name="Record E."/>
            <person name="Riano-Pachon D.M."/>
            <person name="Robert V."/>
            <person name="Roehrig J."/>
            <person name="Ruller R."/>
            <person name="Salamov A."/>
            <person name="Salih N.S."/>
            <person name="Samson R.A."/>
            <person name="Sandor E."/>
            <person name="Sanguinetti M."/>
            <person name="Schuetze T."/>
            <person name="Sepcic K."/>
            <person name="Shelest E."/>
            <person name="Sherlock G."/>
            <person name="Sophianopoulou V."/>
            <person name="Squina F.M."/>
            <person name="Sun H."/>
            <person name="Susca A."/>
            <person name="Todd R.B."/>
            <person name="Tsang A."/>
            <person name="Unkles S.E."/>
            <person name="van de Wiele N."/>
            <person name="van Rossen-Uffink D."/>
            <person name="Oliveira J.V."/>
            <person name="Vesth T.C."/>
            <person name="Visser J."/>
            <person name="Yu J.-H."/>
            <person name="Zhou M."/>
            <person name="Andersen M.R."/>
            <person name="Archer D.B."/>
            <person name="Baker S.E."/>
            <person name="Benoit I."/>
            <person name="Brakhage A.A."/>
            <person name="Braus G.H."/>
            <person name="Fischer R."/>
            <person name="Frisvad J.C."/>
            <person name="Goldman G.H."/>
            <person name="Houbraken J."/>
            <person name="Oakley B."/>
            <person name="Pocsi I."/>
            <person name="Scazzocchio C."/>
            <person name="Seiboth B."/>
            <person name="vanKuyk P.A."/>
            <person name="Wortman J."/>
            <person name="Dyer P.S."/>
            <person name="Grigoriev I.V."/>
        </authorList>
    </citation>
    <scope>NUCLEOTIDE SEQUENCE [LARGE SCALE GENOMIC DNA]</scope>
    <source>
        <strain evidence="4">CBS 593.65</strain>
    </source>
</reference>
<dbReference type="VEuPathDB" id="FungiDB:ASPSYDRAFT_48923"/>
<accession>A0A1L9T8F6</accession>
<sequence length="286" mass="31235">MSSKPTVAFFGATGGCTLACLAPALQAGYNCVALARTPKKLTDLLTARGIPPTTLSTQLTLIEGSATDLNAITQTLLPENLPPASMVISGVGGTPDFSQPLSPKFVGKTICQDTIRNILEVLREQRHGYKQKPVLVAISSTGLTKERDIPLAMVPLYNWMLKVPHADKRVMEELIFEEVGKPELEKAISDYVIIRPSFLTSGASQREKVRVLKGQGEGQNTAVGISCPFVGYTICREDVGALCLGWWRGWTGRRRLGGSIIVVLFQSRTDGFVCWAFEYVYRIIDT</sequence>
<protein>
    <recommendedName>
        <fullName evidence="2">NAD(P)-binding domain-containing protein</fullName>
    </recommendedName>
</protein>
<gene>
    <name evidence="3" type="ORF">ASPSYDRAFT_48923</name>
</gene>
<dbReference type="PANTHER" id="PTHR15020:SF50">
    <property type="entry name" value="UPF0659 PROTEIN YMR090W"/>
    <property type="match status" value="1"/>
</dbReference>
<dbReference type="InterPro" id="IPR016040">
    <property type="entry name" value="NAD(P)-bd_dom"/>
</dbReference>
<feature type="domain" description="NAD(P)-binding" evidence="2">
    <location>
        <begin position="11"/>
        <end position="244"/>
    </location>
</feature>
<dbReference type="RefSeq" id="XP_040699518.1">
    <property type="nucleotide sequence ID" value="XM_040847736.1"/>
</dbReference>
<dbReference type="OrthoDB" id="63935at2759"/>
<dbReference type="STRING" id="1036612.A0A1L9T8F6"/>
<evidence type="ECO:0000256" key="1">
    <source>
        <dbReference type="ARBA" id="ARBA00038376"/>
    </source>
</evidence>
<comment type="similarity">
    <text evidence="1">Belongs to the avfA family.</text>
</comment>
<organism evidence="3 4">
    <name type="scientific">Aspergillus sydowii CBS 593.65</name>
    <dbReference type="NCBI Taxonomy" id="1036612"/>
    <lineage>
        <taxon>Eukaryota</taxon>
        <taxon>Fungi</taxon>
        <taxon>Dikarya</taxon>
        <taxon>Ascomycota</taxon>
        <taxon>Pezizomycotina</taxon>
        <taxon>Eurotiomycetes</taxon>
        <taxon>Eurotiomycetidae</taxon>
        <taxon>Eurotiales</taxon>
        <taxon>Aspergillaceae</taxon>
        <taxon>Aspergillus</taxon>
        <taxon>Aspergillus subgen. Nidulantes</taxon>
    </lineage>
</organism>
<dbReference type="PROSITE" id="PS51257">
    <property type="entry name" value="PROKAR_LIPOPROTEIN"/>
    <property type="match status" value="1"/>
</dbReference>
<dbReference type="InterPro" id="IPR036291">
    <property type="entry name" value="NAD(P)-bd_dom_sf"/>
</dbReference>
<keyword evidence="4" id="KW-1185">Reference proteome</keyword>
<name>A0A1L9T8F6_9EURO</name>
<evidence type="ECO:0000259" key="2">
    <source>
        <dbReference type="Pfam" id="PF13460"/>
    </source>
</evidence>
<proteinExistence type="inferred from homology"/>
<dbReference type="AlphaFoldDB" id="A0A1L9T8F6"/>
<dbReference type="Pfam" id="PF13460">
    <property type="entry name" value="NAD_binding_10"/>
    <property type="match status" value="1"/>
</dbReference>
<dbReference type="GeneID" id="63763809"/>
<dbReference type="SUPFAM" id="SSF51735">
    <property type="entry name" value="NAD(P)-binding Rossmann-fold domains"/>
    <property type="match status" value="1"/>
</dbReference>
<dbReference type="Gene3D" id="3.40.50.720">
    <property type="entry name" value="NAD(P)-binding Rossmann-like Domain"/>
    <property type="match status" value="1"/>
</dbReference>
<dbReference type="PANTHER" id="PTHR15020">
    <property type="entry name" value="FLAVIN REDUCTASE-RELATED"/>
    <property type="match status" value="1"/>
</dbReference>
<evidence type="ECO:0000313" key="3">
    <source>
        <dbReference type="EMBL" id="OJJ55712.1"/>
    </source>
</evidence>
<dbReference type="Proteomes" id="UP000184356">
    <property type="component" value="Unassembled WGS sequence"/>
</dbReference>